<dbReference type="Gramene" id="PVH62834">
    <property type="protein sequence ID" value="PVH62834"/>
    <property type="gene ID" value="PAHAL_3G413200"/>
</dbReference>
<protein>
    <recommendedName>
        <fullName evidence="2">Myb/SANT-like domain-containing protein</fullName>
    </recommendedName>
</protein>
<dbReference type="Proteomes" id="UP000243499">
    <property type="component" value="Chromosome 3"/>
</dbReference>
<proteinExistence type="predicted"/>
<evidence type="ECO:0000259" key="2">
    <source>
        <dbReference type="Pfam" id="PF12776"/>
    </source>
</evidence>
<gene>
    <name evidence="3" type="ORF">PAHAL_3G413200</name>
</gene>
<sequence>MENMPVPKTRKPNAQWDSNAAKFFNEICVEQVLANNRPQGCLNNKGYANLISQFNERTGRNYTRVQMKNRWDALKADFTTWKTLLFIASGLGRDPKTGTIAASDDWWEEKIEAMPLCKKFRFAPLDNEEDVEIMFSGASCTNANAVAPGAREGSADNDSEDVQEVHPSAAYKSPKKGKKNFRDMQFKRFVDSFVEKASSSSATSAPTDHIRQEIAEMLQSVIEAGACEGSDEHFYTTQLLIKKEFRDVFVTLKTSKGKLGWLKRTWEERKKR</sequence>
<feature type="region of interest" description="Disordered" evidence="1">
    <location>
        <begin position="149"/>
        <end position="179"/>
    </location>
</feature>
<dbReference type="EMBL" id="CM008048">
    <property type="protein sequence ID" value="PVH62834.1"/>
    <property type="molecule type" value="Genomic_DNA"/>
</dbReference>
<evidence type="ECO:0000313" key="3">
    <source>
        <dbReference type="EMBL" id="PVH62834.1"/>
    </source>
</evidence>
<dbReference type="Pfam" id="PF12776">
    <property type="entry name" value="Myb_DNA-bind_3"/>
    <property type="match status" value="1"/>
</dbReference>
<dbReference type="AlphaFoldDB" id="A0A2T8KL17"/>
<reference evidence="3" key="1">
    <citation type="submission" date="2018-04" db="EMBL/GenBank/DDBJ databases">
        <title>WGS assembly of Panicum hallii.</title>
        <authorList>
            <person name="Lovell J."/>
            <person name="Jenkins J."/>
            <person name="Lowry D."/>
            <person name="Mamidi S."/>
            <person name="Sreedasyam A."/>
            <person name="Weng X."/>
            <person name="Barry K."/>
            <person name="Bonette J."/>
            <person name="Campitelli B."/>
            <person name="Daum C."/>
            <person name="Gordon S."/>
            <person name="Gould B."/>
            <person name="Lipzen A."/>
            <person name="Macqueen A."/>
            <person name="Palacio-Mejia J."/>
            <person name="Plott C."/>
            <person name="Shakirov E."/>
            <person name="Shu S."/>
            <person name="Yoshinaga Y."/>
            <person name="Zane M."/>
            <person name="Rokhsar D."/>
            <person name="Grimwood J."/>
            <person name="Schmutz J."/>
            <person name="Juenger T."/>
        </authorList>
    </citation>
    <scope>NUCLEOTIDE SEQUENCE [LARGE SCALE GENOMIC DNA]</scope>
    <source>
        <strain evidence="3">FIL2</strain>
    </source>
</reference>
<dbReference type="PANTHER" id="PTHR47069:SF11">
    <property type="entry name" value="OS04G0275550 PROTEIN"/>
    <property type="match status" value="1"/>
</dbReference>
<dbReference type="InterPro" id="IPR024752">
    <property type="entry name" value="Myb/SANT-like_dom"/>
</dbReference>
<feature type="domain" description="Myb/SANT-like" evidence="2">
    <location>
        <begin position="15"/>
        <end position="109"/>
    </location>
</feature>
<evidence type="ECO:0000256" key="1">
    <source>
        <dbReference type="SAM" id="MobiDB-lite"/>
    </source>
</evidence>
<organism evidence="3">
    <name type="scientific">Panicum hallii</name>
    <dbReference type="NCBI Taxonomy" id="206008"/>
    <lineage>
        <taxon>Eukaryota</taxon>
        <taxon>Viridiplantae</taxon>
        <taxon>Streptophyta</taxon>
        <taxon>Embryophyta</taxon>
        <taxon>Tracheophyta</taxon>
        <taxon>Spermatophyta</taxon>
        <taxon>Magnoliopsida</taxon>
        <taxon>Liliopsida</taxon>
        <taxon>Poales</taxon>
        <taxon>Poaceae</taxon>
        <taxon>PACMAD clade</taxon>
        <taxon>Panicoideae</taxon>
        <taxon>Panicodae</taxon>
        <taxon>Paniceae</taxon>
        <taxon>Panicinae</taxon>
        <taxon>Panicum</taxon>
        <taxon>Panicum sect. Panicum</taxon>
    </lineage>
</organism>
<dbReference type="PANTHER" id="PTHR47069">
    <property type="match status" value="1"/>
</dbReference>
<accession>A0A2T8KL17</accession>
<name>A0A2T8KL17_9POAL</name>